<accession>A0A9J6GWA2</accession>
<organism evidence="1 2">
    <name type="scientific">Haemaphysalis longicornis</name>
    <name type="common">Bush tick</name>
    <dbReference type="NCBI Taxonomy" id="44386"/>
    <lineage>
        <taxon>Eukaryota</taxon>
        <taxon>Metazoa</taxon>
        <taxon>Ecdysozoa</taxon>
        <taxon>Arthropoda</taxon>
        <taxon>Chelicerata</taxon>
        <taxon>Arachnida</taxon>
        <taxon>Acari</taxon>
        <taxon>Parasitiformes</taxon>
        <taxon>Ixodida</taxon>
        <taxon>Ixodoidea</taxon>
        <taxon>Ixodidae</taxon>
        <taxon>Haemaphysalinae</taxon>
        <taxon>Haemaphysalis</taxon>
    </lineage>
</organism>
<dbReference type="EMBL" id="JABSTR010000009">
    <property type="protein sequence ID" value="KAH9379169.1"/>
    <property type="molecule type" value="Genomic_DNA"/>
</dbReference>
<dbReference type="VEuPathDB" id="VectorBase:HLOH_049178"/>
<dbReference type="OrthoDB" id="6508542at2759"/>
<comment type="caution">
    <text evidence="1">The sequence shown here is derived from an EMBL/GenBank/DDBJ whole genome shotgun (WGS) entry which is preliminary data.</text>
</comment>
<protein>
    <submittedName>
        <fullName evidence="1">Uncharacterized protein</fullName>
    </submittedName>
</protein>
<proteinExistence type="predicted"/>
<dbReference type="AlphaFoldDB" id="A0A9J6GWA2"/>
<dbReference type="Proteomes" id="UP000821853">
    <property type="component" value="Unassembled WGS sequence"/>
</dbReference>
<evidence type="ECO:0000313" key="1">
    <source>
        <dbReference type="EMBL" id="KAH9379169.1"/>
    </source>
</evidence>
<name>A0A9J6GWA2_HAELO</name>
<reference evidence="1 2" key="1">
    <citation type="journal article" date="2020" name="Cell">
        <title>Large-Scale Comparative Analyses of Tick Genomes Elucidate Their Genetic Diversity and Vector Capacities.</title>
        <authorList>
            <consortium name="Tick Genome and Microbiome Consortium (TIGMIC)"/>
            <person name="Jia N."/>
            <person name="Wang J."/>
            <person name="Shi W."/>
            <person name="Du L."/>
            <person name="Sun Y."/>
            <person name="Zhan W."/>
            <person name="Jiang J.F."/>
            <person name="Wang Q."/>
            <person name="Zhang B."/>
            <person name="Ji P."/>
            <person name="Bell-Sakyi L."/>
            <person name="Cui X.M."/>
            <person name="Yuan T.T."/>
            <person name="Jiang B.G."/>
            <person name="Yang W.F."/>
            <person name="Lam T.T."/>
            <person name="Chang Q.C."/>
            <person name="Ding S.J."/>
            <person name="Wang X.J."/>
            <person name="Zhu J.G."/>
            <person name="Ruan X.D."/>
            <person name="Zhao L."/>
            <person name="Wei J.T."/>
            <person name="Ye R.Z."/>
            <person name="Que T.C."/>
            <person name="Du C.H."/>
            <person name="Zhou Y.H."/>
            <person name="Cheng J.X."/>
            <person name="Dai P.F."/>
            <person name="Guo W.B."/>
            <person name="Han X.H."/>
            <person name="Huang E.J."/>
            <person name="Li L.F."/>
            <person name="Wei W."/>
            <person name="Gao Y.C."/>
            <person name="Liu J.Z."/>
            <person name="Shao H.Z."/>
            <person name="Wang X."/>
            <person name="Wang C.C."/>
            <person name="Yang T.C."/>
            <person name="Huo Q.B."/>
            <person name="Li W."/>
            <person name="Chen H.Y."/>
            <person name="Chen S.E."/>
            <person name="Zhou L.G."/>
            <person name="Ni X.B."/>
            <person name="Tian J.H."/>
            <person name="Sheng Y."/>
            <person name="Liu T."/>
            <person name="Pan Y.S."/>
            <person name="Xia L.Y."/>
            <person name="Li J."/>
            <person name="Zhao F."/>
            <person name="Cao W.C."/>
        </authorList>
    </citation>
    <scope>NUCLEOTIDE SEQUENCE [LARGE SCALE GENOMIC DNA]</scope>
    <source>
        <strain evidence="1">HaeL-2018</strain>
    </source>
</reference>
<gene>
    <name evidence="1" type="ORF">HPB48_011028</name>
</gene>
<sequence length="132" mass="15242">MDCMIQGFPCAATARRGHEHYKPRLEAMVHWRSPICDTAAEDRKLRQRMGGRGEVVQSGETLYWGSRRANKVRQLTGDSIDRGRPWVLGLVWISIKEFRLLKVKKKHSESLGRLIERNVHQENSVGYLCVHC</sequence>
<evidence type="ECO:0000313" key="2">
    <source>
        <dbReference type="Proteomes" id="UP000821853"/>
    </source>
</evidence>
<keyword evidence="2" id="KW-1185">Reference proteome</keyword>